<dbReference type="Gene3D" id="4.10.280.10">
    <property type="entry name" value="Helix-loop-helix DNA-binding domain"/>
    <property type="match status" value="1"/>
</dbReference>
<gene>
    <name evidence="3" type="ORF">HG537_0F03260</name>
</gene>
<name>A0A7H9HYD0_9SACH</name>
<evidence type="ECO:0000313" key="3">
    <source>
        <dbReference type="EMBL" id="QLQ81565.1"/>
    </source>
</evidence>
<dbReference type="Pfam" id="PF00010">
    <property type="entry name" value="HLH"/>
    <property type="match status" value="1"/>
</dbReference>
<reference evidence="3 4" key="1">
    <citation type="submission" date="2020-06" db="EMBL/GenBank/DDBJ databases">
        <title>The yeast mating-type switching endonuclease HO is a domesticated member of an unorthodox homing genetic element family.</title>
        <authorList>
            <person name="Coughlan A.Y."/>
            <person name="Lombardi L."/>
            <person name="Braun-Galleani S."/>
            <person name="Martos A.R."/>
            <person name="Galeote V."/>
            <person name="Bigey F."/>
            <person name="Dequin S."/>
            <person name="Byrne K.P."/>
            <person name="Wolfe K.H."/>
        </authorList>
    </citation>
    <scope>NUCLEOTIDE SEQUENCE [LARGE SCALE GENOMIC DNA]</scope>
    <source>
        <strain evidence="3 4">CBS2947</strain>
    </source>
</reference>
<dbReference type="SUPFAM" id="SSF47459">
    <property type="entry name" value="HLH, helix-loop-helix DNA-binding domain"/>
    <property type="match status" value="1"/>
</dbReference>
<keyword evidence="4" id="KW-1185">Reference proteome</keyword>
<dbReference type="Proteomes" id="UP000510647">
    <property type="component" value="Chromosome 6"/>
</dbReference>
<dbReference type="AlphaFoldDB" id="A0A7H9HYD0"/>
<dbReference type="InterPro" id="IPR011598">
    <property type="entry name" value="bHLH_dom"/>
</dbReference>
<accession>A0A7H9HYD0</accession>
<feature type="region of interest" description="Disordered" evidence="1">
    <location>
        <begin position="790"/>
        <end position="815"/>
    </location>
</feature>
<dbReference type="InterPro" id="IPR052099">
    <property type="entry name" value="Regulatory_TF_Diverse"/>
</dbReference>
<dbReference type="InterPro" id="IPR036638">
    <property type="entry name" value="HLH_DNA-bd_sf"/>
</dbReference>
<protein>
    <recommendedName>
        <fullName evidence="2">BHLH domain-containing protein</fullName>
    </recommendedName>
</protein>
<dbReference type="OrthoDB" id="2133190at2759"/>
<dbReference type="GO" id="GO:0046983">
    <property type="term" value="F:protein dimerization activity"/>
    <property type="evidence" value="ECO:0007669"/>
    <property type="project" value="InterPro"/>
</dbReference>
<dbReference type="EMBL" id="CP059272">
    <property type="protein sequence ID" value="QLQ81565.1"/>
    <property type="molecule type" value="Genomic_DNA"/>
</dbReference>
<dbReference type="SMART" id="SM00353">
    <property type="entry name" value="HLH"/>
    <property type="match status" value="1"/>
</dbReference>
<feature type="compositionally biased region" description="Low complexity" evidence="1">
    <location>
        <begin position="95"/>
        <end position="105"/>
    </location>
</feature>
<evidence type="ECO:0000256" key="1">
    <source>
        <dbReference type="SAM" id="MobiDB-lite"/>
    </source>
</evidence>
<proteinExistence type="predicted"/>
<dbReference type="PANTHER" id="PTHR47336">
    <property type="entry name" value="TRANSCRIPTION FACTOR HMS1-RELATED"/>
    <property type="match status" value="1"/>
</dbReference>
<organism evidence="3 4">
    <name type="scientific">Torulaspora globosa</name>
    <dbReference type="NCBI Taxonomy" id="48254"/>
    <lineage>
        <taxon>Eukaryota</taxon>
        <taxon>Fungi</taxon>
        <taxon>Dikarya</taxon>
        <taxon>Ascomycota</taxon>
        <taxon>Saccharomycotina</taxon>
        <taxon>Saccharomycetes</taxon>
        <taxon>Saccharomycetales</taxon>
        <taxon>Saccharomycetaceae</taxon>
        <taxon>Torulaspora</taxon>
    </lineage>
</organism>
<dbReference type="PANTHER" id="PTHR47336:SF2">
    <property type="entry name" value="TRANSCRIPTION FACTOR HMS1-RELATED"/>
    <property type="match status" value="1"/>
</dbReference>
<feature type="region of interest" description="Disordered" evidence="1">
    <location>
        <begin position="50"/>
        <end position="69"/>
    </location>
</feature>
<feature type="compositionally biased region" description="Polar residues" evidence="1">
    <location>
        <begin position="50"/>
        <end position="65"/>
    </location>
</feature>
<feature type="region of interest" description="Disordered" evidence="1">
    <location>
        <begin position="88"/>
        <end position="135"/>
    </location>
</feature>
<sequence length="815" mass="92006">MSSTIADLFFKDQLHGRDGEDLGFVNNCYSNQDGSPLNQRITASITPESLQSYHNMSQERQSGESTSKEGVLLESPFDFSDYDESINFGVAPMGQGEPQQQQNVQRDSVGENGVKSEYSPMFPISVTPSASQSSSSASKNEFVDFLSDELVQDDSGMNIGSGEMLETNCKVGKKRKEKVSHNIIEKKYRTNINDKIFQLREIVPTLRFAYKNCRGMPILAQDAEELDGLEPARKLNKASILMKTIEYIQHLETKCEAYRVENQQLKNNIPRQDNPYEQTRAPPAAATLAAAASATIPGSQRATTNSNTIPSHIAAPFHGQFYGSPAYNGAPASSSRQQGTAPNNSSYYNSDYASKILMGGMALTMGATCFGENGGDMGAARALFAMPVIRFSPQNGFVILNSFGTIDLQSSIFSLLRLSLVLITGIYLLNSLLFAGKNNGKKINAESTSIFATKDTVQFDSIDHLKQTLWKTLIINRLKYRLNSMERIESKIAKCFAIRLYFQKSTLPWSAFSEKYVDKLWKGMRNQIDTANVKSKGLLRMGLEWDMITNITTVGKEMTLNNPKLLKVLSSDEKEYDLKEFISLLNSYILKEQTEDMLASLLKKLVSNDFNKWGDIISGFRGDEFRHNEILKSIPEKYLLLDCLLRPDKERCDKLSKWIRANREETLEDLLNEKLVLYGSIVRHLIELRQYDQCNKLLKRMPLQVLEIWRNSISMVGFTSMYLMLNSIFENLSNFRQHSMMLETVCGDLRVWLGSSPGDIVNFSLRSRMIAYCIEKSLLCDSLTQFDDDDTEELDDDKTDDESIDKDDDMTDFEE</sequence>
<evidence type="ECO:0000259" key="2">
    <source>
        <dbReference type="PROSITE" id="PS50888"/>
    </source>
</evidence>
<dbReference type="PROSITE" id="PS50888">
    <property type="entry name" value="BHLH"/>
    <property type="match status" value="1"/>
</dbReference>
<feature type="domain" description="BHLH" evidence="2">
    <location>
        <begin position="176"/>
        <end position="251"/>
    </location>
</feature>
<evidence type="ECO:0000313" key="4">
    <source>
        <dbReference type="Proteomes" id="UP000510647"/>
    </source>
</evidence>